<name>A0ABQ5Z540_9SPHN</name>
<dbReference type="Pfam" id="PF13650">
    <property type="entry name" value="Asp_protease_2"/>
    <property type="match status" value="2"/>
</dbReference>
<dbReference type="SUPFAM" id="SSF50630">
    <property type="entry name" value="Acid proteases"/>
    <property type="match status" value="2"/>
</dbReference>
<accession>A0ABQ5Z540</accession>
<dbReference type="Proteomes" id="UP001156703">
    <property type="component" value="Unassembled WGS sequence"/>
</dbReference>
<evidence type="ECO:0000313" key="2">
    <source>
        <dbReference type="Proteomes" id="UP001156703"/>
    </source>
</evidence>
<keyword evidence="2" id="KW-1185">Reference proteome</keyword>
<gene>
    <name evidence="1" type="ORF">GCM10007925_01970</name>
</gene>
<dbReference type="InterPro" id="IPR021109">
    <property type="entry name" value="Peptidase_aspartic_dom_sf"/>
</dbReference>
<dbReference type="InterPro" id="IPR036034">
    <property type="entry name" value="PDZ_sf"/>
</dbReference>
<organism evidence="1 2">
    <name type="scientific">Sphingomonas astaxanthinifaciens DSM 22298</name>
    <dbReference type="NCBI Taxonomy" id="1123267"/>
    <lineage>
        <taxon>Bacteria</taxon>
        <taxon>Pseudomonadati</taxon>
        <taxon>Pseudomonadota</taxon>
        <taxon>Alphaproteobacteria</taxon>
        <taxon>Sphingomonadales</taxon>
        <taxon>Sphingomonadaceae</taxon>
        <taxon>Sphingomonas</taxon>
    </lineage>
</organism>
<dbReference type="Gene3D" id="2.30.42.10">
    <property type="match status" value="1"/>
</dbReference>
<comment type="caution">
    <text evidence="1">The sequence shown here is derived from an EMBL/GenBank/DDBJ whole genome shotgun (WGS) entry which is preliminary data.</text>
</comment>
<evidence type="ECO:0008006" key="3">
    <source>
        <dbReference type="Google" id="ProtNLM"/>
    </source>
</evidence>
<sequence length="386" mass="40045">MQRRELLGLLGASGLCALVAPQVLTAQGTGVLVSRIALVGSRVIVAVTIDGSEPYPFLLDTGGFLSFIDDALAKSLKLSQRGMVDGSGVGGRATLPLYLARNVVFGGGLRQDTVAFAGMTSGFSAVRGALAAGVMTALDSDLDFEAGEWRLYPGGRATRSGFIRMAKGIDGGGGGRNGSPRLFGDAEVNGRTLRFLLDTGAPSGLSLTRNAARSLGLWTDERPYAPLRTSGIGGQGGIGRLVRSERIAFAGRTFERPVILLRDDNSGAGGRIDGVIGLDLLRGFNLSTDVKAGDVWLQPLAGFALADRYGLSGLWLDEKGGEVVVADVGTGSPAKQAGIAVGDRLVGGTLPEMVRRITGRPGTPVTLSVRRGGATRDVSFVLAEFL</sequence>
<dbReference type="RefSeq" id="WP_029941528.1">
    <property type="nucleotide sequence ID" value="NZ_BSOO01000002.1"/>
</dbReference>
<reference evidence="2" key="1">
    <citation type="journal article" date="2019" name="Int. J. Syst. Evol. Microbiol.">
        <title>The Global Catalogue of Microorganisms (GCM) 10K type strain sequencing project: providing services to taxonomists for standard genome sequencing and annotation.</title>
        <authorList>
            <consortium name="The Broad Institute Genomics Platform"/>
            <consortium name="The Broad Institute Genome Sequencing Center for Infectious Disease"/>
            <person name="Wu L."/>
            <person name="Ma J."/>
        </authorList>
    </citation>
    <scope>NUCLEOTIDE SEQUENCE [LARGE SCALE GENOMIC DNA]</scope>
    <source>
        <strain evidence="2">NBRC 102146</strain>
    </source>
</reference>
<dbReference type="Gene3D" id="2.40.70.10">
    <property type="entry name" value="Acid Proteases"/>
    <property type="match status" value="2"/>
</dbReference>
<dbReference type="EMBL" id="BSOO01000002">
    <property type="protein sequence ID" value="GLR46486.1"/>
    <property type="molecule type" value="Genomic_DNA"/>
</dbReference>
<dbReference type="SUPFAM" id="SSF50156">
    <property type="entry name" value="PDZ domain-like"/>
    <property type="match status" value="1"/>
</dbReference>
<proteinExistence type="predicted"/>
<evidence type="ECO:0000313" key="1">
    <source>
        <dbReference type="EMBL" id="GLR46486.1"/>
    </source>
</evidence>
<protein>
    <recommendedName>
        <fullName evidence="3">PDZ domain-containing protein</fullName>
    </recommendedName>
</protein>